<sequence length="114" mass="11935">MFGGKTAQVVELGLFHLDEEVVALVASPRQIGLGRPYALLKSCGECVHAAPPRPGSWVDGTGVCRFGRGDHVSNWVPSAALPGGDGAGHPRPLCGKRFVVPLGVMAHAERDRGV</sequence>
<comment type="caution">
    <text evidence="1">The sequence shown here is derived from an EMBL/GenBank/DDBJ whole genome shotgun (WGS) entry which is preliminary data.</text>
</comment>
<dbReference type="EMBL" id="AEJB01000452">
    <property type="protein sequence ID" value="ELP64462.1"/>
    <property type="molecule type" value="Genomic_DNA"/>
</dbReference>
<evidence type="ECO:0000313" key="2">
    <source>
        <dbReference type="Proteomes" id="UP000010931"/>
    </source>
</evidence>
<keyword evidence="2" id="KW-1185">Reference proteome</keyword>
<organism evidence="1 2">
    <name type="scientific">Streptomyces turgidiscabies (strain Car8)</name>
    <dbReference type="NCBI Taxonomy" id="698760"/>
    <lineage>
        <taxon>Bacteria</taxon>
        <taxon>Bacillati</taxon>
        <taxon>Actinomycetota</taxon>
        <taxon>Actinomycetes</taxon>
        <taxon>Kitasatosporales</taxon>
        <taxon>Streptomycetaceae</taxon>
        <taxon>Streptomyces</taxon>
    </lineage>
</organism>
<gene>
    <name evidence="1" type="ORF">STRTUCAR8_08107</name>
</gene>
<proteinExistence type="predicted"/>
<name>L7EZL1_STRT8</name>
<protein>
    <submittedName>
        <fullName evidence="1">Uncharacterized protein</fullName>
    </submittedName>
</protein>
<dbReference type="AlphaFoldDB" id="L7EZL1"/>
<reference evidence="1 2" key="1">
    <citation type="journal article" date="2011" name="Plasmid">
        <title>Streptomyces turgidiscabies Car8 contains a modular pathogenicity island that shares virulence genes with other actinobacterial plant pathogens.</title>
        <authorList>
            <person name="Huguet-Tapia J.C."/>
            <person name="Badger J.H."/>
            <person name="Loria R."/>
            <person name="Pettis G.S."/>
        </authorList>
    </citation>
    <scope>NUCLEOTIDE SEQUENCE [LARGE SCALE GENOMIC DNA]</scope>
    <source>
        <strain evidence="1 2">Car8</strain>
    </source>
</reference>
<dbReference type="Proteomes" id="UP000010931">
    <property type="component" value="Unassembled WGS sequence"/>
</dbReference>
<evidence type="ECO:0000313" key="1">
    <source>
        <dbReference type="EMBL" id="ELP64462.1"/>
    </source>
</evidence>
<accession>L7EZL1</accession>